<gene>
    <name evidence="1" type="ORF">HMPREF9195_00277</name>
</gene>
<proteinExistence type="predicted"/>
<reference evidence="1 2" key="1">
    <citation type="submission" date="2013-04" db="EMBL/GenBank/DDBJ databases">
        <title>The Genome Sequence of Treponema medium ATCC 700293.</title>
        <authorList>
            <consortium name="The Broad Institute Genomics Platform"/>
            <person name="Earl A."/>
            <person name="Ward D."/>
            <person name="Feldgarden M."/>
            <person name="Gevers D."/>
            <person name="Leonetti C."/>
            <person name="Blanton J.M."/>
            <person name="Dewhirst F.E."/>
            <person name="Izard J."/>
            <person name="Walker B."/>
            <person name="Young S."/>
            <person name="Zeng Q."/>
            <person name="Gargeya S."/>
            <person name="Fitzgerald M."/>
            <person name="Haas B."/>
            <person name="Abouelleil A."/>
            <person name="Allen A.W."/>
            <person name="Alvarado L."/>
            <person name="Arachchi H.M."/>
            <person name="Berlin A.M."/>
            <person name="Chapman S.B."/>
            <person name="Gainer-Dewar J."/>
            <person name="Goldberg J."/>
            <person name="Griggs A."/>
            <person name="Gujja S."/>
            <person name="Hansen M."/>
            <person name="Howarth C."/>
            <person name="Imamovic A."/>
            <person name="Ireland A."/>
            <person name="Larimer J."/>
            <person name="McCowan C."/>
            <person name="Murphy C."/>
            <person name="Pearson M."/>
            <person name="Poon T.W."/>
            <person name="Priest M."/>
            <person name="Roberts A."/>
            <person name="Saif S."/>
            <person name="Shea T."/>
            <person name="Sisk P."/>
            <person name="Sykes S."/>
            <person name="Wortman J."/>
            <person name="Nusbaum C."/>
            <person name="Birren B."/>
        </authorList>
    </citation>
    <scope>NUCLEOTIDE SEQUENCE [LARGE SCALE GENOMIC DNA]</scope>
    <source>
        <strain evidence="1 2">ATCC 700293</strain>
    </source>
</reference>
<name>A0AA87NN55_TREMD</name>
<organism evidence="1 2">
    <name type="scientific">Treponema medium ATCC 700293</name>
    <dbReference type="NCBI Taxonomy" id="1125700"/>
    <lineage>
        <taxon>Bacteria</taxon>
        <taxon>Pseudomonadati</taxon>
        <taxon>Spirochaetota</taxon>
        <taxon>Spirochaetia</taxon>
        <taxon>Spirochaetales</taxon>
        <taxon>Treponemataceae</taxon>
        <taxon>Treponema</taxon>
    </lineage>
</organism>
<comment type="caution">
    <text evidence="1">The sequence shown here is derived from an EMBL/GenBank/DDBJ whole genome shotgun (WGS) entry which is preliminary data.</text>
</comment>
<dbReference type="InterPro" id="IPR015424">
    <property type="entry name" value="PyrdxlP-dep_Trfase"/>
</dbReference>
<protein>
    <recommendedName>
        <fullName evidence="3">DegT/DnrJ/EryC1/StrS aminotransferase family protein</fullName>
    </recommendedName>
</protein>
<evidence type="ECO:0008006" key="3">
    <source>
        <dbReference type="Google" id="ProtNLM"/>
    </source>
</evidence>
<dbReference type="Gene3D" id="3.40.640.10">
    <property type="entry name" value="Type I PLP-dependent aspartate aminotransferase-like (Major domain)"/>
    <property type="match status" value="1"/>
</dbReference>
<dbReference type="EMBL" id="ATFE01000003">
    <property type="protein sequence ID" value="EPF29576.1"/>
    <property type="molecule type" value="Genomic_DNA"/>
</dbReference>
<accession>A0AA87NN55</accession>
<evidence type="ECO:0000313" key="2">
    <source>
        <dbReference type="Proteomes" id="UP000014634"/>
    </source>
</evidence>
<sequence length="332" mass="38130">MREYGGYLPLELTPLHSDLASLWNGVKSDNILALNSGRAAIYYALQMMKPEKVYVPHYICKTVVDVVERLGIPYKKYYIAEDLRCPSLSLKENECILVVNYFGILDSYIAEYIRQYKNIIIDNTQALFCPPVLKDGVYNVYSYRKFVGVSDGGALVASCLRPLANLQKDTSYSRINFLIKAIECGTNAAYMDYQAAIASFADEYLEMSLFTRRLLLSVNYKYVKTTRMQNYAALHTFLQQYNRLKCSELGKNTAACWYPLLLAEDISAAMIKNKVYVPRLWKELLNEHFTGTFEYECSSHLLLLPIDQRYTIADMQYIASLVKRYIVAAMKE</sequence>
<evidence type="ECO:0000313" key="1">
    <source>
        <dbReference type="EMBL" id="EPF29576.1"/>
    </source>
</evidence>
<dbReference type="AlphaFoldDB" id="A0AA87NN55"/>
<dbReference type="RefSeq" id="WP_016522275.1">
    <property type="nucleotide sequence ID" value="NZ_KE332517.1"/>
</dbReference>
<dbReference type="SUPFAM" id="SSF53383">
    <property type="entry name" value="PLP-dependent transferases"/>
    <property type="match status" value="1"/>
</dbReference>
<dbReference type="InterPro" id="IPR015421">
    <property type="entry name" value="PyrdxlP-dep_Trfase_major"/>
</dbReference>
<dbReference type="Proteomes" id="UP000014634">
    <property type="component" value="Unassembled WGS sequence"/>
</dbReference>